<comment type="caution">
    <text evidence="1">The sequence shown here is derived from an EMBL/GenBank/DDBJ whole genome shotgun (WGS) entry which is preliminary data.</text>
</comment>
<dbReference type="EMBL" id="JAACJP010000052">
    <property type="protein sequence ID" value="KAF5370477.1"/>
    <property type="molecule type" value="Genomic_DNA"/>
</dbReference>
<dbReference type="InterPro" id="IPR052078">
    <property type="entry name" value="Trehalose_Metab_GTase"/>
</dbReference>
<keyword evidence="2" id="KW-1185">Reference proteome</keyword>
<dbReference type="PANTHER" id="PTHR47779">
    <property type="entry name" value="SYNTHASE (CCG-9), PUTATIVE (AFU_ORTHOLOGUE AFUA_3G12100)-RELATED"/>
    <property type="match status" value="1"/>
</dbReference>
<accession>A0A8H5LUW9</accession>
<sequence length="84" mass="9545">MMYQVDSYAKFRRLLSKGSPDLSEDDQLQLLICGHGGAVDDPDASIVYDQVMQFINSDDYVEFAKDIVIMRLPPSDQVSRSRRS</sequence>
<reference evidence="1 2" key="1">
    <citation type="journal article" date="2020" name="ISME J.">
        <title>Uncovering the hidden diversity of litter-decomposition mechanisms in mushroom-forming fungi.</title>
        <authorList>
            <person name="Floudas D."/>
            <person name="Bentzer J."/>
            <person name="Ahren D."/>
            <person name="Johansson T."/>
            <person name="Persson P."/>
            <person name="Tunlid A."/>
        </authorList>
    </citation>
    <scope>NUCLEOTIDE SEQUENCE [LARGE SCALE GENOMIC DNA]</scope>
    <source>
        <strain evidence="1 2">CBS 661.87</strain>
    </source>
</reference>
<proteinExistence type="predicted"/>
<evidence type="ECO:0000313" key="2">
    <source>
        <dbReference type="Proteomes" id="UP000565441"/>
    </source>
</evidence>
<protein>
    <submittedName>
        <fullName evidence="1">Uncharacterized protein</fullName>
    </submittedName>
</protein>
<dbReference type="PANTHER" id="PTHR47779:SF1">
    <property type="entry name" value="SYNTHASE (CCG-9), PUTATIVE (AFU_ORTHOLOGUE AFUA_3G12100)-RELATED"/>
    <property type="match status" value="1"/>
</dbReference>
<dbReference type="AlphaFoldDB" id="A0A8H5LUW9"/>
<dbReference type="OrthoDB" id="937291at2759"/>
<evidence type="ECO:0000313" key="1">
    <source>
        <dbReference type="EMBL" id="KAF5370477.1"/>
    </source>
</evidence>
<organism evidence="1 2">
    <name type="scientific">Tricholomella constricta</name>
    <dbReference type="NCBI Taxonomy" id="117010"/>
    <lineage>
        <taxon>Eukaryota</taxon>
        <taxon>Fungi</taxon>
        <taxon>Dikarya</taxon>
        <taxon>Basidiomycota</taxon>
        <taxon>Agaricomycotina</taxon>
        <taxon>Agaricomycetes</taxon>
        <taxon>Agaricomycetidae</taxon>
        <taxon>Agaricales</taxon>
        <taxon>Tricholomatineae</taxon>
        <taxon>Lyophyllaceae</taxon>
        <taxon>Tricholomella</taxon>
    </lineage>
</organism>
<gene>
    <name evidence="1" type="ORF">D9615_009745</name>
</gene>
<dbReference type="Proteomes" id="UP000565441">
    <property type="component" value="Unassembled WGS sequence"/>
</dbReference>
<name>A0A8H5LUW9_9AGAR</name>